<dbReference type="EMBL" id="CP034726">
    <property type="protein sequence ID" value="QBP17757.1"/>
    <property type="molecule type" value="Genomic_DNA"/>
</dbReference>
<accession>A0A4P6ZJU1</accession>
<dbReference type="RefSeq" id="WP_133441302.1">
    <property type="nucleotide sequence ID" value="NZ_CP034726.1"/>
</dbReference>
<sequence>MDQFHQLLNNLNQNKSAKSQSRKPVKPKPIPPRQFPKQQYQKFTRKLWLTVVAILIVLFIGGVAIGVHHNQNVEHQASHSHVERPARPKHHVKSTVHHHKMIKHQHANRLSPKQGEKLLGHWLIKLHYSEAQSQRILNIYQRSNVNEENSITQRLSNITNGKSTSAQKQSAIQNYLHQKFASTK</sequence>
<keyword evidence="2" id="KW-0812">Transmembrane</keyword>
<keyword evidence="2" id="KW-0472">Membrane</keyword>
<dbReference type="AlphaFoldDB" id="A0A4P6ZJU1"/>
<proteinExistence type="predicted"/>
<keyword evidence="4" id="KW-1185">Reference proteome</keyword>
<dbReference type="Proteomes" id="UP000294321">
    <property type="component" value="Chromosome"/>
</dbReference>
<gene>
    <name evidence="3" type="ORF">ELX58_00895</name>
</gene>
<evidence type="ECO:0000313" key="3">
    <source>
        <dbReference type="EMBL" id="QBP17757.1"/>
    </source>
</evidence>
<keyword evidence="2" id="KW-1133">Transmembrane helix</keyword>
<evidence type="ECO:0000313" key="4">
    <source>
        <dbReference type="Proteomes" id="UP000294321"/>
    </source>
</evidence>
<evidence type="ECO:0000256" key="2">
    <source>
        <dbReference type="SAM" id="Phobius"/>
    </source>
</evidence>
<name>A0A4P6ZJU1_9LACO</name>
<feature type="compositionally biased region" description="Low complexity" evidence="1">
    <location>
        <begin position="1"/>
        <end position="19"/>
    </location>
</feature>
<organism evidence="3 4">
    <name type="scientific">Acetilactobacillus jinshanensis</name>
    <dbReference type="NCBI Taxonomy" id="1720083"/>
    <lineage>
        <taxon>Bacteria</taxon>
        <taxon>Bacillati</taxon>
        <taxon>Bacillota</taxon>
        <taxon>Bacilli</taxon>
        <taxon>Lactobacillales</taxon>
        <taxon>Lactobacillaceae</taxon>
        <taxon>Acetilactobacillus</taxon>
    </lineage>
</organism>
<protein>
    <submittedName>
        <fullName evidence="3">Uncharacterized protein</fullName>
    </submittedName>
</protein>
<reference evidence="4" key="1">
    <citation type="submission" date="2018-12" db="EMBL/GenBank/DDBJ databases">
        <title>A new species of lactobacillus.</title>
        <authorList>
            <person name="Jian Y."/>
            <person name="Xin L."/>
            <person name="Hong Z.J."/>
            <person name="Ming L.Z."/>
            <person name="Hong X.Z."/>
        </authorList>
    </citation>
    <scope>NUCLEOTIDE SEQUENCE [LARGE SCALE GENOMIC DNA]</scope>
    <source>
        <strain evidence="4">HSLZ-75</strain>
    </source>
</reference>
<feature type="transmembrane region" description="Helical" evidence="2">
    <location>
        <begin position="47"/>
        <end position="67"/>
    </location>
</feature>
<evidence type="ECO:0000256" key="1">
    <source>
        <dbReference type="SAM" id="MobiDB-lite"/>
    </source>
</evidence>
<feature type="region of interest" description="Disordered" evidence="1">
    <location>
        <begin position="1"/>
        <end position="36"/>
    </location>
</feature>
<dbReference type="KEGG" id="lji:ELX58_00895"/>